<comment type="caution">
    <text evidence="3">The sequence shown here is derived from an EMBL/GenBank/DDBJ whole genome shotgun (WGS) entry which is preliminary data.</text>
</comment>
<feature type="transmembrane region" description="Helical" evidence="1">
    <location>
        <begin position="123"/>
        <end position="143"/>
    </location>
</feature>
<feature type="transmembrane region" description="Helical" evidence="1">
    <location>
        <begin position="44"/>
        <end position="66"/>
    </location>
</feature>
<dbReference type="InterPro" id="IPR003675">
    <property type="entry name" value="Rce1/LyrA-like_dom"/>
</dbReference>
<dbReference type="Pfam" id="PF02517">
    <property type="entry name" value="Rce1-like"/>
    <property type="match status" value="1"/>
</dbReference>
<evidence type="ECO:0000256" key="1">
    <source>
        <dbReference type="SAM" id="Phobius"/>
    </source>
</evidence>
<feature type="transmembrane region" description="Helical" evidence="1">
    <location>
        <begin position="196"/>
        <end position="217"/>
    </location>
</feature>
<dbReference type="GO" id="GO:0004175">
    <property type="term" value="F:endopeptidase activity"/>
    <property type="evidence" value="ECO:0007669"/>
    <property type="project" value="UniProtKB-ARBA"/>
</dbReference>
<feature type="transmembrane region" description="Helical" evidence="1">
    <location>
        <begin position="224"/>
        <end position="241"/>
    </location>
</feature>
<dbReference type="STRING" id="1193518.BN13_500009"/>
<feature type="transmembrane region" description="Helical" evidence="1">
    <location>
        <begin position="155"/>
        <end position="176"/>
    </location>
</feature>
<dbReference type="Proteomes" id="UP000035720">
    <property type="component" value="Unassembled WGS sequence"/>
</dbReference>
<dbReference type="PANTHER" id="PTHR35797:SF1">
    <property type="entry name" value="PROTEASE"/>
    <property type="match status" value="1"/>
</dbReference>
<gene>
    <name evidence="3" type="ORF">BN13_500009</name>
</gene>
<keyword evidence="1" id="KW-1133">Transmembrane helix</keyword>
<accession>A0A077M991</accession>
<proteinExistence type="predicted"/>
<reference evidence="3 4" key="1">
    <citation type="journal article" date="2013" name="ISME J.">
        <title>A metabolic model for members of the genus Tetrasphaera involved in enhanced biological phosphorus removal.</title>
        <authorList>
            <person name="Kristiansen R."/>
            <person name="Nguyen H.T.T."/>
            <person name="Saunders A.M."/>
            <person name="Nielsen J.L."/>
            <person name="Wimmer R."/>
            <person name="Le V.Q."/>
            <person name="McIlroy S.J."/>
            <person name="Petrovski S."/>
            <person name="Seviour R.J."/>
            <person name="Calteau A."/>
            <person name="Nielsen K.L."/>
            <person name="Nielsen P.H."/>
        </authorList>
    </citation>
    <scope>NUCLEOTIDE SEQUENCE [LARGE SCALE GENOMIC DNA]</scope>
    <source>
        <strain evidence="3 4">Ben 74</strain>
    </source>
</reference>
<feature type="transmembrane region" description="Helical" evidence="1">
    <location>
        <begin position="87"/>
        <end position="111"/>
    </location>
</feature>
<dbReference type="PANTHER" id="PTHR35797">
    <property type="entry name" value="PROTEASE-RELATED"/>
    <property type="match status" value="1"/>
</dbReference>
<dbReference type="EMBL" id="CAJC01000162">
    <property type="protein sequence ID" value="CCI53881.1"/>
    <property type="molecule type" value="Genomic_DNA"/>
</dbReference>
<name>A0A077M991_9MICO</name>
<feature type="transmembrane region" description="Helical" evidence="1">
    <location>
        <begin position="12"/>
        <end position="32"/>
    </location>
</feature>
<dbReference type="InterPro" id="IPR042150">
    <property type="entry name" value="MmRce1-like"/>
</dbReference>
<feature type="transmembrane region" description="Helical" evidence="1">
    <location>
        <begin position="247"/>
        <end position="264"/>
    </location>
</feature>
<keyword evidence="4" id="KW-1185">Reference proteome</keyword>
<feature type="domain" description="CAAX prenyl protease 2/Lysostaphin resistance protein A-like" evidence="2">
    <location>
        <begin position="130"/>
        <end position="236"/>
    </location>
</feature>
<keyword evidence="1" id="KW-0472">Membrane</keyword>
<organism evidence="3 4">
    <name type="scientific">Nostocoides jenkinsii Ben 74</name>
    <dbReference type="NCBI Taxonomy" id="1193518"/>
    <lineage>
        <taxon>Bacteria</taxon>
        <taxon>Bacillati</taxon>
        <taxon>Actinomycetota</taxon>
        <taxon>Actinomycetes</taxon>
        <taxon>Micrococcales</taxon>
        <taxon>Intrasporangiaceae</taxon>
        <taxon>Nostocoides</taxon>
    </lineage>
</organism>
<keyword evidence="1" id="KW-0812">Transmembrane</keyword>
<evidence type="ECO:0000313" key="3">
    <source>
        <dbReference type="EMBL" id="CCI53881.1"/>
    </source>
</evidence>
<protein>
    <submittedName>
        <fullName evidence="3">Abortive infection protein</fullName>
    </submittedName>
</protein>
<dbReference type="GO" id="GO:0080120">
    <property type="term" value="P:CAAX-box protein maturation"/>
    <property type="evidence" value="ECO:0007669"/>
    <property type="project" value="UniProtKB-ARBA"/>
</dbReference>
<sequence length="280" mass="30866">MATAIERYRHPVLFYGLATAIPWVTWGIAGYLSHRPSQTTAVQGLTAILGVLGLLAPMLVAAALVWRDPALVRDVRERLLAIRGITLPRALLMLLLPVGALMLATAISLPLGYSTEQFRLADGISFSAGLLPAWLTLTAAPIVEELAWHSYGTDALAARWSIFRTSMVFAIIWAVWHMPLGLIKGYYQAEVVETGALAMLNFLGSIFPFVLIMNWLYYRCGRSILVAVVFHLVANITNEAFQTAPDTKAIQTAIFLAVAVVLVWRDRALFFARPDRSARD</sequence>
<evidence type="ECO:0000313" key="4">
    <source>
        <dbReference type="Proteomes" id="UP000035720"/>
    </source>
</evidence>
<evidence type="ECO:0000259" key="2">
    <source>
        <dbReference type="Pfam" id="PF02517"/>
    </source>
</evidence>
<dbReference type="AlphaFoldDB" id="A0A077M991"/>